<keyword evidence="1" id="KW-0805">Transcription regulation</keyword>
<dbReference type="InterPro" id="IPR009057">
    <property type="entry name" value="Homeodomain-like_sf"/>
</dbReference>
<dbReference type="GO" id="GO:0003700">
    <property type="term" value="F:DNA-binding transcription factor activity"/>
    <property type="evidence" value="ECO:0007669"/>
    <property type="project" value="InterPro"/>
</dbReference>
<evidence type="ECO:0000256" key="3">
    <source>
        <dbReference type="ARBA" id="ARBA00023163"/>
    </source>
</evidence>
<gene>
    <name evidence="5" type="ORF">OM076_12595</name>
</gene>
<evidence type="ECO:0000313" key="6">
    <source>
        <dbReference type="Proteomes" id="UP001149140"/>
    </source>
</evidence>
<reference evidence="5" key="1">
    <citation type="submission" date="2022-10" db="EMBL/GenBank/DDBJ databases">
        <title>The WGS of Solirubrobacter ginsenosidimutans DSM 21036.</title>
        <authorList>
            <person name="Jiang Z."/>
        </authorList>
    </citation>
    <scope>NUCLEOTIDE SEQUENCE</scope>
    <source>
        <strain evidence="5">DSM 21036</strain>
    </source>
</reference>
<organism evidence="5 6">
    <name type="scientific">Solirubrobacter ginsenosidimutans</name>
    <dbReference type="NCBI Taxonomy" id="490573"/>
    <lineage>
        <taxon>Bacteria</taxon>
        <taxon>Bacillati</taxon>
        <taxon>Actinomycetota</taxon>
        <taxon>Thermoleophilia</taxon>
        <taxon>Solirubrobacterales</taxon>
        <taxon>Solirubrobacteraceae</taxon>
        <taxon>Solirubrobacter</taxon>
    </lineage>
</organism>
<dbReference type="EMBL" id="JAPDOD010000009">
    <property type="protein sequence ID" value="MDA0161110.1"/>
    <property type="molecule type" value="Genomic_DNA"/>
</dbReference>
<evidence type="ECO:0000256" key="1">
    <source>
        <dbReference type="ARBA" id="ARBA00023015"/>
    </source>
</evidence>
<dbReference type="PANTHER" id="PTHR46796:SF15">
    <property type="entry name" value="BLL1074 PROTEIN"/>
    <property type="match status" value="1"/>
</dbReference>
<name>A0A9X3MRI2_9ACTN</name>
<proteinExistence type="predicted"/>
<dbReference type="SUPFAM" id="SSF46689">
    <property type="entry name" value="Homeodomain-like"/>
    <property type="match status" value="1"/>
</dbReference>
<evidence type="ECO:0000313" key="5">
    <source>
        <dbReference type="EMBL" id="MDA0161110.1"/>
    </source>
</evidence>
<dbReference type="Gene3D" id="1.10.10.60">
    <property type="entry name" value="Homeodomain-like"/>
    <property type="match status" value="1"/>
</dbReference>
<dbReference type="GO" id="GO:0043565">
    <property type="term" value="F:sequence-specific DNA binding"/>
    <property type="evidence" value="ECO:0007669"/>
    <property type="project" value="InterPro"/>
</dbReference>
<dbReference type="PROSITE" id="PS01124">
    <property type="entry name" value="HTH_ARAC_FAMILY_2"/>
    <property type="match status" value="1"/>
</dbReference>
<feature type="domain" description="HTH araC/xylS-type" evidence="4">
    <location>
        <begin position="173"/>
        <end position="269"/>
    </location>
</feature>
<evidence type="ECO:0000256" key="2">
    <source>
        <dbReference type="ARBA" id="ARBA00023125"/>
    </source>
</evidence>
<dbReference type="RefSeq" id="WP_270040287.1">
    <property type="nucleotide sequence ID" value="NZ_JAPDOD010000009.1"/>
</dbReference>
<dbReference type="InterPro" id="IPR018060">
    <property type="entry name" value="HTH_AraC"/>
</dbReference>
<sequence length="280" mass="30642">MARVVRHESERDVWEMIHGAPDPRLGGYVLEYCAYDERTGSFVRRRELPSDRVVLIVNFGAPIRVLSPCDGWTDQPFGFFAGMYDTFAVSETVGAQRGLQIDLSPVGAHLLLRTPMHELAGRAVTLDALFGRAGMLLWEALACAGGWEERFALLDDFLLERLDDALSPVPSVTRALGRLRESGGSVRVGDLAAELGCSRRHLVAGFREQVGVSPKLLGRILRFQRAVALAGSGSGWAEIAVRCGYYDQAHMVRDFHQFAGGSPGEFTRRRLPDGGGVVGD</sequence>
<accession>A0A9X3MRI2</accession>
<comment type="caution">
    <text evidence="5">The sequence shown here is derived from an EMBL/GenBank/DDBJ whole genome shotgun (WGS) entry which is preliminary data.</text>
</comment>
<evidence type="ECO:0000259" key="4">
    <source>
        <dbReference type="PROSITE" id="PS01124"/>
    </source>
</evidence>
<keyword evidence="2" id="KW-0238">DNA-binding</keyword>
<dbReference type="InterPro" id="IPR050204">
    <property type="entry name" value="AraC_XylS_family_regulators"/>
</dbReference>
<dbReference type="Proteomes" id="UP001149140">
    <property type="component" value="Unassembled WGS sequence"/>
</dbReference>
<keyword evidence="3" id="KW-0804">Transcription</keyword>
<dbReference type="SMART" id="SM00342">
    <property type="entry name" value="HTH_ARAC"/>
    <property type="match status" value="1"/>
</dbReference>
<keyword evidence="6" id="KW-1185">Reference proteome</keyword>
<protein>
    <submittedName>
        <fullName evidence="5">AraC family transcriptional regulator</fullName>
    </submittedName>
</protein>
<dbReference type="AlphaFoldDB" id="A0A9X3MRI2"/>
<dbReference type="PANTHER" id="PTHR46796">
    <property type="entry name" value="HTH-TYPE TRANSCRIPTIONAL ACTIVATOR RHAS-RELATED"/>
    <property type="match status" value="1"/>
</dbReference>
<dbReference type="Pfam" id="PF12833">
    <property type="entry name" value="HTH_18"/>
    <property type="match status" value="1"/>
</dbReference>